<dbReference type="InterPro" id="IPR008407">
    <property type="entry name" value="Brnchd-chn_aa_trnsp_AzlD"/>
</dbReference>
<feature type="transmembrane region" description="Helical" evidence="1">
    <location>
        <begin position="6"/>
        <end position="28"/>
    </location>
</feature>
<evidence type="ECO:0008006" key="4">
    <source>
        <dbReference type="Google" id="ProtNLM"/>
    </source>
</evidence>
<name>A0A0R1F5U1_9LACO</name>
<evidence type="ECO:0000313" key="3">
    <source>
        <dbReference type="Proteomes" id="UP000051181"/>
    </source>
</evidence>
<dbReference type="PATRIC" id="fig|913848.6.peg.1008"/>
<feature type="transmembrane region" description="Helical" evidence="1">
    <location>
        <begin position="40"/>
        <end position="61"/>
    </location>
</feature>
<sequence>MSNLDYLILIVLAAMVAFIPRVIPLLYFSKRKIPAWFNEWMKYIPVALFTALIAKDVFVTSHYTYNAKNLTEIISTILVFLVAAKTKSMLVTVVVGLIAIMGLALIF</sequence>
<organism evidence="2 3">
    <name type="scientific">Loigolactobacillus coryniformis subsp. coryniformis KCTC 3167 = DSM 20001</name>
    <dbReference type="NCBI Taxonomy" id="913848"/>
    <lineage>
        <taxon>Bacteria</taxon>
        <taxon>Bacillati</taxon>
        <taxon>Bacillota</taxon>
        <taxon>Bacilli</taxon>
        <taxon>Lactobacillales</taxon>
        <taxon>Lactobacillaceae</taxon>
        <taxon>Loigolactobacillus</taxon>
    </lineage>
</organism>
<dbReference type="Pfam" id="PF05437">
    <property type="entry name" value="AzlD"/>
    <property type="match status" value="1"/>
</dbReference>
<proteinExistence type="predicted"/>
<dbReference type="EMBL" id="AZCN01000025">
    <property type="protein sequence ID" value="KRK17179.1"/>
    <property type="molecule type" value="Genomic_DNA"/>
</dbReference>
<keyword evidence="1" id="KW-1133">Transmembrane helix</keyword>
<protein>
    <recommendedName>
        <fullName evidence="4">AzlD domain-containing protein</fullName>
    </recommendedName>
</protein>
<dbReference type="GeneID" id="65917049"/>
<dbReference type="Proteomes" id="UP000051181">
    <property type="component" value="Unassembled WGS sequence"/>
</dbReference>
<feature type="transmembrane region" description="Helical" evidence="1">
    <location>
        <begin position="73"/>
        <end position="106"/>
    </location>
</feature>
<dbReference type="RefSeq" id="WP_010010022.1">
    <property type="nucleotide sequence ID" value="NZ_AZCN01000025.1"/>
</dbReference>
<reference evidence="2 3" key="1">
    <citation type="journal article" date="2015" name="Genome Announc.">
        <title>Expanding the biotechnology potential of lactobacilli through comparative genomics of 213 strains and associated genera.</title>
        <authorList>
            <person name="Sun Z."/>
            <person name="Harris H.M."/>
            <person name="McCann A."/>
            <person name="Guo C."/>
            <person name="Argimon S."/>
            <person name="Zhang W."/>
            <person name="Yang X."/>
            <person name="Jeffery I.B."/>
            <person name="Cooney J.C."/>
            <person name="Kagawa T.F."/>
            <person name="Liu W."/>
            <person name="Song Y."/>
            <person name="Salvetti E."/>
            <person name="Wrobel A."/>
            <person name="Rasinkangas P."/>
            <person name="Parkhill J."/>
            <person name="Rea M.C."/>
            <person name="O'Sullivan O."/>
            <person name="Ritari J."/>
            <person name="Douillard F.P."/>
            <person name="Paul Ross R."/>
            <person name="Yang R."/>
            <person name="Briner A.E."/>
            <person name="Felis G.E."/>
            <person name="de Vos W.M."/>
            <person name="Barrangou R."/>
            <person name="Klaenhammer T.R."/>
            <person name="Caufield P.W."/>
            <person name="Cui Y."/>
            <person name="Zhang H."/>
            <person name="O'Toole P.W."/>
        </authorList>
    </citation>
    <scope>NUCLEOTIDE SEQUENCE [LARGE SCALE GENOMIC DNA]</scope>
    <source>
        <strain evidence="2 3">DSM 20001</strain>
    </source>
</reference>
<comment type="caution">
    <text evidence="2">The sequence shown here is derived from an EMBL/GenBank/DDBJ whole genome shotgun (WGS) entry which is preliminary data.</text>
</comment>
<keyword evidence="1" id="KW-0812">Transmembrane</keyword>
<evidence type="ECO:0000256" key="1">
    <source>
        <dbReference type="SAM" id="Phobius"/>
    </source>
</evidence>
<gene>
    <name evidence="2" type="ORF">FD22_GL000976</name>
</gene>
<keyword evidence="1" id="KW-0472">Membrane</keyword>
<dbReference type="AlphaFoldDB" id="A0A0R1F5U1"/>
<accession>A0A0R1F5U1</accession>
<dbReference type="eggNOG" id="COG4392">
    <property type="taxonomic scope" value="Bacteria"/>
</dbReference>
<evidence type="ECO:0000313" key="2">
    <source>
        <dbReference type="EMBL" id="KRK17179.1"/>
    </source>
</evidence>